<evidence type="ECO:0000313" key="1">
    <source>
        <dbReference type="EMBL" id="KAF2608570.1"/>
    </source>
</evidence>
<accession>A0A8S9LKM1</accession>
<gene>
    <name evidence="1" type="ORF">F2Q68_00043171</name>
</gene>
<reference evidence="1" key="1">
    <citation type="submission" date="2019-12" db="EMBL/GenBank/DDBJ databases">
        <title>Genome sequencing and annotation of Brassica cretica.</title>
        <authorList>
            <person name="Studholme D.J."/>
            <person name="Sarris P.F."/>
        </authorList>
    </citation>
    <scope>NUCLEOTIDE SEQUENCE</scope>
    <source>
        <strain evidence="1">PFS-001/15</strain>
        <tissue evidence="1">Leaf</tissue>
    </source>
</reference>
<name>A0A8S9LKM1_BRACR</name>
<comment type="caution">
    <text evidence="1">The sequence shown here is derived from an EMBL/GenBank/DDBJ whole genome shotgun (WGS) entry which is preliminary data.</text>
</comment>
<dbReference type="AlphaFoldDB" id="A0A8S9LKM1"/>
<organism evidence="1 2">
    <name type="scientific">Brassica cretica</name>
    <name type="common">Mustard</name>
    <dbReference type="NCBI Taxonomy" id="69181"/>
    <lineage>
        <taxon>Eukaryota</taxon>
        <taxon>Viridiplantae</taxon>
        <taxon>Streptophyta</taxon>
        <taxon>Embryophyta</taxon>
        <taxon>Tracheophyta</taxon>
        <taxon>Spermatophyta</taxon>
        <taxon>Magnoliopsida</taxon>
        <taxon>eudicotyledons</taxon>
        <taxon>Gunneridae</taxon>
        <taxon>Pentapetalae</taxon>
        <taxon>rosids</taxon>
        <taxon>malvids</taxon>
        <taxon>Brassicales</taxon>
        <taxon>Brassicaceae</taxon>
        <taxon>Brassiceae</taxon>
        <taxon>Brassica</taxon>
    </lineage>
</organism>
<protein>
    <submittedName>
        <fullName evidence="1">Uncharacterized protein</fullName>
    </submittedName>
</protein>
<sequence>MVRIVTIDAKINSEVSLLEHLFSSPLTFDPLQTFVSETSDDRRVAAPLAPPPVPLVSGKLRLGKLTSNQDLVGSLWWVSWLRSVWLVRTEVSAGFEFEGWSPELVKCFCLCWSRGSHVRIFDLVRGGRFSRFRYGAEGVSESVQLLVDRGPGTLKLKIGAFFYNGRYHRDIYFGSFNEAIGLNYELCRLKALEGVSSLLA</sequence>
<dbReference type="EMBL" id="QGKW02000276">
    <property type="protein sequence ID" value="KAF2608570.1"/>
    <property type="molecule type" value="Genomic_DNA"/>
</dbReference>
<evidence type="ECO:0000313" key="2">
    <source>
        <dbReference type="Proteomes" id="UP000712281"/>
    </source>
</evidence>
<dbReference type="Proteomes" id="UP000712281">
    <property type="component" value="Unassembled WGS sequence"/>
</dbReference>
<proteinExistence type="predicted"/>